<dbReference type="SUPFAM" id="SSF51735">
    <property type="entry name" value="NAD(P)-binding Rossmann-fold domains"/>
    <property type="match status" value="1"/>
</dbReference>
<dbReference type="FunCoup" id="A0A402CTT6">
    <property type="interactions" value="17"/>
</dbReference>
<dbReference type="Pfam" id="PF00106">
    <property type="entry name" value="adh_short"/>
    <property type="match status" value="1"/>
</dbReference>
<sequence length="264" mass="27869">MDLGLKGKIALVTGSTAGIGLATAQGLANEGASVVVNGRTQERVDQAVAKIKEVSPGADVTGIAADLSTAEGVSALVEKLPRVDVLVNNMGIFEPKAFEEITDDDWLNIFQANVMSGVRLTRHYLPGLRERNWGRVLFVSSESAVQIPAEMIHYGVTKTAQVAVARGIAETLVGTGVTVNSVLVGPTNSEGVGTFVSQMAKKEGVDEATMEKQFFETARPSSLIKRFETTEEVANMIVYLSSEQASATTGSAIRVDGGVTRAIL</sequence>
<evidence type="ECO:0000256" key="2">
    <source>
        <dbReference type="ARBA" id="ARBA00023002"/>
    </source>
</evidence>
<dbReference type="FunFam" id="3.40.50.720:FF:000084">
    <property type="entry name" value="Short-chain dehydrogenase reductase"/>
    <property type="match status" value="1"/>
</dbReference>
<dbReference type="InterPro" id="IPR050259">
    <property type="entry name" value="SDR"/>
</dbReference>
<keyword evidence="2" id="KW-0560">Oxidoreductase</keyword>
<protein>
    <submittedName>
        <fullName evidence="3">Oxidoreductase</fullName>
    </submittedName>
</protein>
<dbReference type="InterPro" id="IPR036291">
    <property type="entry name" value="NAD(P)-bd_dom_sf"/>
</dbReference>
<dbReference type="OrthoDB" id="9804774at2"/>
<dbReference type="PANTHER" id="PTHR42879">
    <property type="entry name" value="3-OXOACYL-(ACYL-CARRIER-PROTEIN) REDUCTASE"/>
    <property type="match status" value="1"/>
</dbReference>
<name>A0A402CTT6_9BACT</name>
<dbReference type="RefSeq" id="WP_119320767.1">
    <property type="nucleotide sequence ID" value="NZ_AP025739.1"/>
</dbReference>
<evidence type="ECO:0000256" key="1">
    <source>
        <dbReference type="ARBA" id="ARBA00006484"/>
    </source>
</evidence>
<reference evidence="3 4" key="1">
    <citation type="journal article" date="2019" name="Int. J. Syst. Evol. Microbiol.">
        <title>Capsulimonas corticalis gen. nov., sp. nov., an aerobic capsulated bacterium, of a novel bacterial order, Capsulimonadales ord. nov., of the class Armatimonadia of the phylum Armatimonadetes.</title>
        <authorList>
            <person name="Li J."/>
            <person name="Kudo C."/>
            <person name="Tonouchi A."/>
        </authorList>
    </citation>
    <scope>NUCLEOTIDE SEQUENCE [LARGE SCALE GENOMIC DNA]</scope>
    <source>
        <strain evidence="3 4">AX-7</strain>
    </source>
</reference>
<dbReference type="PANTHER" id="PTHR42879:SF6">
    <property type="entry name" value="NADPH-DEPENDENT REDUCTASE BACG"/>
    <property type="match status" value="1"/>
</dbReference>
<accession>A0A402CTT6</accession>
<evidence type="ECO:0000313" key="3">
    <source>
        <dbReference type="EMBL" id="BDI30633.1"/>
    </source>
</evidence>
<organism evidence="3 4">
    <name type="scientific">Capsulimonas corticalis</name>
    <dbReference type="NCBI Taxonomy" id="2219043"/>
    <lineage>
        <taxon>Bacteria</taxon>
        <taxon>Bacillati</taxon>
        <taxon>Armatimonadota</taxon>
        <taxon>Armatimonadia</taxon>
        <taxon>Capsulimonadales</taxon>
        <taxon>Capsulimonadaceae</taxon>
        <taxon>Capsulimonas</taxon>
    </lineage>
</organism>
<dbReference type="Proteomes" id="UP000287394">
    <property type="component" value="Chromosome"/>
</dbReference>
<dbReference type="EMBL" id="AP025739">
    <property type="protein sequence ID" value="BDI30633.1"/>
    <property type="molecule type" value="Genomic_DNA"/>
</dbReference>
<dbReference type="GO" id="GO:0016491">
    <property type="term" value="F:oxidoreductase activity"/>
    <property type="evidence" value="ECO:0007669"/>
    <property type="project" value="UniProtKB-KW"/>
</dbReference>
<evidence type="ECO:0000313" key="4">
    <source>
        <dbReference type="Proteomes" id="UP000287394"/>
    </source>
</evidence>
<keyword evidence="4" id="KW-1185">Reference proteome</keyword>
<comment type="similarity">
    <text evidence="1">Belongs to the short-chain dehydrogenases/reductases (SDR) family.</text>
</comment>
<dbReference type="PRINTS" id="PR00081">
    <property type="entry name" value="GDHRDH"/>
</dbReference>
<proteinExistence type="inferred from homology"/>
<gene>
    <name evidence="3" type="ORF">CCAX7_26840</name>
</gene>
<dbReference type="Gene3D" id="3.40.50.720">
    <property type="entry name" value="NAD(P)-binding Rossmann-like Domain"/>
    <property type="match status" value="1"/>
</dbReference>
<dbReference type="KEGG" id="ccot:CCAX7_26840"/>
<dbReference type="AlphaFoldDB" id="A0A402CTT6"/>
<dbReference type="InterPro" id="IPR002347">
    <property type="entry name" value="SDR_fam"/>
</dbReference>